<feature type="compositionally biased region" description="Basic and acidic residues" evidence="7">
    <location>
        <begin position="816"/>
        <end position="826"/>
    </location>
</feature>
<dbReference type="InterPro" id="IPR036420">
    <property type="entry name" value="BRCT_dom_sf"/>
</dbReference>
<comment type="subcellular location">
    <subcellularLocation>
        <location evidence="1">Membrane</location>
        <topology evidence="1">Multi-pass membrane protein</topology>
    </subcellularLocation>
</comment>
<dbReference type="Proteomes" id="UP000045706">
    <property type="component" value="Unassembled WGS sequence"/>
</dbReference>
<dbReference type="GO" id="GO:0000293">
    <property type="term" value="F:ferric-chelate reductase activity"/>
    <property type="evidence" value="ECO:0007669"/>
    <property type="project" value="TreeGrafter"/>
</dbReference>
<evidence type="ECO:0000256" key="8">
    <source>
        <dbReference type="SAM" id="Phobius"/>
    </source>
</evidence>
<dbReference type="PROSITE" id="PS50172">
    <property type="entry name" value="BRCT"/>
    <property type="match status" value="2"/>
</dbReference>
<dbReference type="Gene3D" id="3.40.50.10190">
    <property type="entry name" value="BRCT domain"/>
    <property type="match status" value="2"/>
</dbReference>
<keyword evidence="5" id="KW-0406">Ion transport</keyword>
<evidence type="ECO:0000256" key="5">
    <source>
        <dbReference type="ARBA" id="ARBA00023065"/>
    </source>
</evidence>
<evidence type="ECO:0000256" key="4">
    <source>
        <dbReference type="ARBA" id="ARBA00022989"/>
    </source>
</evidence>
<feature type="transmembrane region" description="Helical" evidence="8">
    <location>
        <begin position="208"/>
        <end position="232"/>
    </location>
</feature>
<dbReference type="Pfam" id="PF00533">
    <property type="entry name" value="BRCT"/>
    <property type="match status" value="1"/>
</dbReference>
<dbReference type="Proteomes" id="UP000044602">
    <property type="component" value="Unassembled WGS sequence"/>
</dbReference>
<evidence type="ECO:0000313" key="10">
    <source>
        <dbReference type="EMBL" id="CRK08899.1"/>
    </source>
</evidence>
<feature type="transmembrane region" description="Helical" evidence="8">
    <location>
        <begin position="181"/>
        <end position="202"/>
    </location>
</feature>
<dbReference type="InterPro" id="IPR013130">
    <property type="entry name" value="Fe3_Rdtase_TM_dom"/>
</dbReference>
<feature type="domain" description="BRCT" evidence="9">
    <location>
        <begin position="721"/>
        <end position="814"/>
    </location>
</feature>
<sequence>MEALHYYMLSFYILIVAHLVARPLRQAFSYVRVLYAQHLAYPLLVRRQHWTGATRWEALAVLSYAGVNIALLLYPFSALPTLREVERRAGVAAFVNLVPLSIVIRTNVLTSLCNVPLGTVNLVHHWIGRVAIAQALIHAFMVLALRPRPGAVVASGYIGLSTLMLILPLSVSVARRRLGRYFFVTHLVLAVSALAGLVWHAYLLPVLVSRALITVGCSCWIVAACVRAVWWYRQVTVRVLRLELDDDAALVTVHADAPIRASADDHFNIYFPASFPRSLVPGVHGHAMKPLWFKPGDLASPDGVRTMSFLMARDGTLASQLERLVEGAALKLDGPYGQKSDYRQYEDVMLVAKGAGISGRLQQEETELVLSASSAAGEHRQSFQRRLDAVRKERTSLSRVLFHDKTQRVDLLWMLENEKQERWTADFFSALQRLDPSNRLLVVWCLYPGPRTSRLRPFPPSDHWKCTSAAPGGADVMEMMTNRIREKSTRTRGEMIVINCGDPDFTMRMRAGVIAAMGGRTFIEFVESEYQPRSHRPIDAVVAGQAGGRGAGKRVWGGKRNAAHKRKTDGDSSEPLSGCVITVCGKFNRTHQQIEKDIKTLGGTYKKSFSKQTTHLIATRESYNRPSDLVKKAKKQHDCKIVDVKWLEKCSKSGSQVNTTPYLLDQQDENKQDISDSQTGDESSDESSSESGDDSSDDSGDGSGDQSENDLRKNERHKKEEKGRPLKNMYICVIDTPEDQNVEQLKKGIRALGGQYQTTATKKTTHLCASQQQFDTLQKDILYARDNGVLVVSLSWLNDTLYLKELQSTGNYVLRSSEKTRSEGSPRRSTSSKNRGSEEESSEDEEESDEEQYESPTRSNTHRAQNRRMATPPDSEGRRSTTPAKKSDLFWSTNTKRLLAMPLHPPKDQTQVGSTFIQLVSDPDQKTGSKNKPLDGEIVTEVYRGQLLVAAPGKNPEYPESMRAFLVQSSRYGGHKASFRQLGKVAMPSGTKADFPGLTLDKMNVVLVASDEAERVSLVLFLVDGTKHLQLASRTTLNDILGNKKGDQIVIGRRKLAGQNVPKKMKKIEVSTEVWDMLERKNDGVTS</sequence>
<feature type="region of interest" description="Disordered" evidence="7">
    <location>
        <begin position="816"/>
        <end position="891"/>
    </location>
</feature>
<feature type="transmembrane region" description="Helical" evidence="8">
    <location>
        <begin position="151"/>
        <end position="169"/>
    </location>
</feature>
<evidence type="ECO:0000313" key="11">
    <source>
        <dbReference type="EMBL" id="CRK16209.1"/>
    </source>
</evidence>
<keyword evidence="4 8" id="KW-1133">Transmembrane helix</keyword>
<feature type="compositionally biased region" description="Basic and acidic residues" evidence="7">
    <location>
        <begin position="709"/>
        <end position="722"/>
    </location>
</feature>
<feature type="transmembrane region" description="Helical" evidence="8">
    <location>
        <begin position="126"/>
        <end position="145"/>
    </location>
</feature>
<feature type="transmembrane region" description="Helical" evidence="8">
    <location>
        <begin position="56"/>
        <end position="77"/>
    </location>
</feature>
<dbReference type="GO" id="GO:0005886">
    <property type="term" value="C:plasma membrane"/>
    <property type="evidence" value="ECO:0007669"/>
    <property type="project" value="TreeGrafter"/>
</dbReference>
<dbReference type="SUPFAM" id="SSF52113">
    <property type="entry name" value="BRCT domain"/>
    <property type="match status" value="2"/>
</dbReference>
<protein>
    <recommendedName>
        <fullName evidence="9">BRCT domain-containing protein</fullName>
    </recommendedName>
</protein>
<dbReference type="GO" id="GO:0015677">
    <property type="term" value="P:copper ion import"/>
    <property type="evidence" value="ECO:0007669"/>
    <property type="project" value="TreeGrafter"/>
</dbReference>
<dbReference type="PANTHER" id="PTHR32361">
    <property type="entry name" value="FERRIC/CUPRIC REDUCTASE TRANSMEMBRANE COMPONENT"/>
    <property type="match status" value="1"/>
</dbReference>
<dbReference type="STRING" id="100787.A0A0G4L2G9"/>
<reference evidence="12 13" key="1">
    <citation type="submission" date="2015-05" db="EMBL/GenBank/DDBJ databases">
        <authorList>
            <person name="Fogelqvist Johan"/>
        </authorList>
    </citation>
    <scope>NUCLEOTIDE SEQUENCE [LARGE SCALE GENOMIC DNA]</scope>
    <source>
        <strain evidence="10">VL1</strain>
        <strain evidence="11">VL2</strain>
    </source>
</reference>
<dbReference type="SMART" id="SM00292">
    <property type="entry name" value="BRCT"/>
    <property type="match status" value="2"/>
</dbReference>
<accession>A0A0G4L2G9</accession>
<dbReference type="PANTHER" id="PTHR32361:SF9">
    <property type="entry name" value="FERRIC REDUCTASE TRANSMEMBRANE COMPONENT 3-RELATED"/>
    <property type="match status" value="1"/>
</dbReference>
<evidence type="ECO:0000256" key="3">
    <source>
        <dbReference type="ARBA" id="ARBA00022692"/>
    </source>
</evidence>
<keyword evidence="3 8" id="KW-0812">Transmembrane</keyword>
<feature type="compositionally biased region" description="Acidic residues" evidence="7">
    <location>
        <begin position="839"/>
        <end position="853"/>
    </location>
</feature>
<keyword evidence="12" id="KW-1185">Reference proteome</keyword>
<dbReference type="Gene3D" id="3.40.50.80">
    <property type="entry name" value="Nucleotide-binding domain of ferredoxin-NADP reductase (FNR) module"/>
    <property type="match status" value="1"/>
</dbReference>
<dbReference type="AlphaFoldDB" id="A0A0G4L2G9"/>
<evidence type="ECO:0000313" key="12">
    <source>
        <dbReference type="Proteomes" id="UP000044602"/>
    </source>
</evidence>
<feature type="domain" description="BRCT" evidence="9">
    <location>
        <begin position="571"/>
        <end position="664"/>
    </location>
</feature>
<dbReference type="InterPro" id="IPR051410">
    <property type="entry name" value="Ferric/Cupric_Reductase"/>
</dbReference>
<feature type="compositionally biased region" description="Acidic residues" evidence="7">
    <location>
        <begin position="682"/>
        <end position="700"/>
    </location>
</feature>
<evidence type="ECO:0000256" key="7">
    <source>
        <dbReference type="SAM" id="MobiDB-lite"/>
    </source>
</evidence>
<evidence type="ECO:0000259" key="9">
    <source>
        <dbReference type="PROSITE" id="PS50172"/>
    </source>
</evidence>
<evidence type="ECO:0000313" key="13">
    <source>
        <dbReference type="Proteomes" id="UP000045706"/>
    </source>
</evidence>
<evidence type="ECO:0000256" key="6">
    <source>
        <dbReference type="ARBA" id="ARBA00023136"/>
    </source>
</evidence>
<feature type="transmembrane region" description="Helical" evidence="8">
    <location>
        <begin position="89"/>
        <end position="114"/>
    </location>
</feature>
<name>A0A0G4L2G9_VERLO</name>
<evidence type="ECO:0000256" key="1">
    <source>
        <dbReference type="ARBA" id="ARBA00004141"/>
    </source>
</evidence>
<feature type="transmembrane region" description="Helical" evidence="8">
    <location>
        <begin position="6"/>
        <end position="24"/>
    </location>
</feature>
<dbReference type="Pfam" id="PF01794">
    <property type="entry name" value="Ferric_reduct"/>
    <property type="match status" value="1"/>
</dbReference>
<dbReference type="Pfam" id="PF12738">
    <property type="entry name" value="PTCB-BRCT"/>
    <property type="match status" value="1"/>
</dbReference>
<keyword evidence="6 8" id="KW-0472">Membrane</keyword>
<dbReference type="GO" id="GO:0006879">
    <property type="term" value="P:intracellular iron ion homeostasis"/>
    <property type="evidence" value="ECO:0007669"/>
    <property type="project" value="TreeGrafter"/>
</dbReference>
<dbReference type="InterPro" id="IPR001357">
    <property type="entry name" value="BRCT_dom"/>
</dbReference>
<dbReference type="EMBL" id="CVQH01002113">
    <property type="protein sequence ID" value="CRK08899.1"/>
    <property type="molecule type" value="Genomic_DNA"/>
</dbReference>
<feature type="region of interest" description="Disordered" evidence="7">
    <location>
        <begin position="549"/>
        <end position="573"/>
    </location>
</feature>
<organism evidence="11 13">
    <name type="scientific">Verticillium longisporum</name>
    <name type="common">Verticillium dahliae var. longisporum</name>
    <dbReference type="NCBI Taxonomy" id="100787"/>
    <lineage>
        <taxon>Eukaryota</taxon>
        <taxon>Fungi</taxon>
        <taxon>Dikarya</taxon>
        <taxon>Ascomycota</taxon>
        <taxon>Pezizomycotina</taxon>
        <taxon>Sordariomycetes</taxon>
        <taxon>Hypocreomycetidae</taxon>
        <taxon>Glomerellales</taxon>
        <taxon>Plectosphaerellaceae</taxon>
        <taxon>Verticillium</taxon>
    </lineage>
</organism>
<dbReference type="EMBL" id="CVQI01006669">
    <property type="protein sequence ID" value="CRK16209.1"/>
    <property type="molecule type" value="Genomic_DNA"/>
</dbReference>
<dbReference type="GO" id="GO:0006826">
    <property type="term" value="P:iron ion transport"/>
    <property type="evidence" value="ECO:0007669"/>
    <property type="project" value="TreeGrafter"/>
</dbReference>
<evidence type="ECO:0000256" key="2">
    <source>
        <dbReference type="ARBA" id="ARBA00022448"/>
    </source>
</evidence>
<proteinExistence type="predicted"/>
<feature type="compositionally biased region" description="Polar residues" evidence="7">
    <location>
        <begin position="880"/>
        <end position="891"/>
    </location>
</feature>
<keyword evidence="2" id="KW-0813">Transport</keyword>
<feature type="region of interest" description="Disordered" evidence="7">
    <location>
        <begin position="655"/>
        <end position="722"/>
    </location>
</feature>
<gene>
    <name evidence="10" type="ORF">BN1708_009839</name>
    <name evidence="11" type="ORF">BN1723_010893</name>
</gene>
<dbReference type="InterPro" id="IPR039261">
    <property type="entry name" value="FNR_nucleotide-bd"/>
</dbReference>